<protein>
    <recommendedName>
        <fullName evidence="3">PKD-like family protein</fullName>
    </recommendedName>
</protein>
<name>A0A9D9IK75_9BACT</name>
<comment type="caution">
    <text evidence="1">The sequence shown here is derived from an EMBL/GenBank/DDBJ whole genome shotgun (WGS) entry which is preliminary data.</text>
</comment>
<sequence>MNIFFRNIIILVCTLAAVSCYKDLGNYDYRDINEITIDPGSYTYSAGVPSEVVITPTVTQSLTEGTDNLSYLWQRPVSGNRWEELGTEPQYVLQVTQEDNQVINLIFSVTDNNLGITTYAEIYVRPIIAFESCWFLLQDIDGQAVLGNVDGEGDERTVSHDIYGAQNGGQALQGSPLFLGVQPYMRTDPPTAGNSNTENLLGVFTSSAQYILEASTMHEHPDLDYDRIVYGRHLSGENMPQNDGSGPTFMKGQRNGFAIADGGTLWYAVHDDLALMYPLRLDPSSLGSDPYAYTVGDACLSYARGNNMLVYDSRGNRFLTYINTTDYGSGYWVRQEIVDGGGSEDNEYLEFTSNNTAYLTPVGENGKTNAFNPDLLQSGLVMDVMGMSTSGQGTSNVLAVGHSDNTFHIYELSMDAIVDNNDAYARCSGYWSVSAEGSLASSEKVPVTTSSYFTRMFFYASGNAIYRVDISLSTPTVTRIWASDDASDVVTGLKFKSDNEEIYYEDNTVKGVTHQLGAIVESQNGDCVLVEFNMTAAGEIEQDSAGVQNIKVFGEDTDGDAIFSNVVDFVYSYRDKIYTLE</sequence>
<accession>A0A9D9IK75</accession>
<evidence type="ECO:0008006" key="3">
    <source>
        <dbReference type="Google" id="ProtNLM"/>
    </source>
</evidence>
<evidence type="ECO:0000313" key="2">
    <source>
        <dbReference type="Proteomes" id="UP000823757"/>
    </source>
</evidence>
<gene>
    <name evidence="1" type="ORF">IAB91_01725</name>
</gene>
<dbReference type="SUPFAM" id="SSF82171">
    <property type="entry name" value="DPP6 N-terminal domain-like"/>
    <property type="match status" value="1"/>
</dbReference>
<dbReference type="EMBL" id="JADIMD010000023">
    <property type="protein sequence ID" value="MBO8473997.1"/>
    <property type="molecule type" value="Genomic_DNA"/>
</dbReference>
<evidence type="ECO:0000313" key="1">
    <source>
        <dbReference type="EMBL" id="MBO8473997.1"/>
    </source>
</evidence>
<dbReference type="Proteomes" id="UP000823757">
    <property type="component" value="Unassembled WGS sequence"/>
</dbReference>
<dbReference type="Pfam" id="PF16407">
    <property type="entry name" value="PKD_2"/>
    <property type="match status" value="1"/>
</dbReference>
<dbReference type="AlphaFoldDB" id="A0A9D9IK75"/>
<reference evidence="1" key="2">
    <citation type="journal article" date="2021" name="PeerJ">
        <title>Extensive microbial diversity within the chicken gut microbiome revealed by metagenomics and culture.</title>
        <authorList>
            <person name="Gilroy R."/>
            <person name="Ravi A."/>
            <person name="Getino M."/>
            <person name="Pursley I."/>
            <person name="Horton D.L."/>
            <person name="Alikhan N.F."/>
            <person name="Baker D."/>
            <person name="Gharbi K."/>
            <person name="Hall N."/>
            <person name="Watson M."/>
            <person name="Adriaenssens E.M."/>
            <person name="Foster-Nyarko E."/>
            <person name="Jarju S."/>
            <person name="Secka A."/>
            <person name="Antonio M."/>
            <person name="Oren A."/>
            <person name="Chaudhuri R.R."/>
            <person name="La Ragione R."/>
            <person name="Hildebrand F."/>
            <person name="Pallen M.J."/>
        </authorList>
    </citation>
    <scope>NUCLEOTIDE SEQUENCE</scope>
    <source>
        <strain evidence="1">B1-13419</strain>
    </source>
</reference>
<dbReference type="InterPro" id="IPR032183">
    <property type="entry name" value="PKD-like"/>
</dbReference>
<reference evidence="1" key="1">
    <citation type="submission" date="2020-10" db="EMBL/GenBank/DDBJ databases">
        <authorList>
            <person name="Gilroy R."/>
        </authorList>
    </citation>
    <scope>NUCLEOTIDE SEQUENCE</scope>
    <source>
        <strain evidence="1">B1-13419</strain>
    </source>
</reference>
<dbReference type="PROSITE" id="PS51257">
    <property type="entry name" value="PROKAR_LIPOPROTEIN"/>
    <property type="match status" value="1"/>
</dbReference>
<proteinExistence type="predicted"/>
<organism evidence="1 2">
    <name type="scientific">Candidatus Cryptobacteroides faecigallinarum</name>
    <dbReference type="NCBI Taxonomy" id="2840763"/>
    <lineage>
        <taxon>Bacteria</taxon>
        <taxon>Pseudomonadati</taxon>
        <taxon>Bacteroidota</taxon>
        <taxon>Bacteroidia</taxon>
        <taxon>Bacteroidales</taxon>
        <taxon>Candidatus Cryptobacteroides</taxon>
    </lineage>
</organism>